<protein>
    <submittedName>
        <fullName evidence="1">Uncharacterized protein</fullName>
    </submittedName>
</protein>
<gene>
    <name evidence="1" type="ORF">LCGC14_0439310</name>
</gene>
<proteinExistence type="predicted"/>
<comment type="caution">
    <text evidence="1">The sequence shown here is derived from an EMBL/GenBank/DDBJ whole genome shotgun (WGS) entry which is preliminary data.</text>
</comment>
<dbReference type="AlphaFoldDB" id="A0A0F9VV59"/>
<accession>A0A0F9VV59</accession>
<reference evidence="1" key="1">
    <citation type="journal article" date="2015" name="Nature">
        <title>Complex archaea that bridge the gap between prokaryotes and eukaryotes.</title>
        <authorList>
            <person name="Spang A."/>
            <person name="Saw J.H."/>
            <person name="Jorgensen S.L."/>
            <person name="Zaremba-Niedzwiedzka K."/>
            <person name="Martijn J."/>
            <person name="Lind A.E."/>
            <person name="van Eijk R."/>
            <person name="Schleper C."/>
            <person name="Guy L."/>
            <person name="Ettema T.J."/>
        </authorList>
    </citation>
    <scope>NUCLEOTIDE SEQUENCE</scope>
</reference>
<evidence type="ECO:0000313" key="1">
    <source>
        <dbReference type="EMBL" id="KKN69628.1"/>
    </source>
</evidence>
<organism evidence="1">
    <name type="scientific">marine sediment metagenome</name>
    <dbReference type="NCBI Taxonomy" id="412755"/>
    <lineage>
        <taxon>unclassified sequences</taxon>
        <taxon>metagenomes</taxon>
        <taxon>ecological metagenomes</taxon>
    </lineage>
</organism>
<sequence>MMMEIEKRIHNGWKEIQEMPKHIQIQLPSLMGMFGKYQYICSSKNGEISLVYIQTYRKEMEWEILCLKGGLFEDVERFPTKKKAMIRIKELL</sequence>
<name>A0A0F9VV59_9ZZZZ</name>
<dbReference type="EMBL" id="LAZR01000422">
    <property type="protein sequence ID" value="KKN69628.1"/>
    <property type="molecule type" value="Genomic_DNA"/>
</dbReference>